<accession>A0A1I7BIM6</accession>
<dbReference type="AlphaFoldDB" id="A0A1I7BIM6"/>
<feature type="domain" description="EamA" evidence="3">
    <location>
        <begin position="2"/>
        <end position="119"/>
    </location>
</feature>
<keyword evidence="2" id="KW-0812">Transmembrane</keyword>
<feature type="transmembrane region" description="Helical" evidence="2">
    <location>
        <begin position="48"/>
        <end position="70"/>
    </location>
</feature>
<dbReference type="STRING" id="1296565.SAMN05660657_03612"/>
<name>A0A1I7BIM6_9ACTN</name>
<gene>
    <name evidence="4" type="ORF">SAMN05660657_03612</name>
</gene>
<dbReference type="InterPro" id="IPR037185">
    <property type="entry name" value="EmrE-like"/>
</dbReference>
<feature type="transmembrane region" description="Helical" evidence="2">
    <location>
        <begin position="102"/>
        <end position="120"/>
    </location>
</feature>
<dbReference type="EMBL" id="FPBA01000014">
    <property type="protein sequence ID" value="SFT87002.1"/>
    <property type="molecule type" value="Genomic_DNA"/>
</dbReference>
<organism evidence="4 5">
    <name type="scientific">Geodermatophilus amargosae</name>
    <dbReference type="NCBI Taxonomy" id="1296565"/>
    <lineage>
        <taxon>Bacteria</taxon>
        <taxon>Bacillati</taxon>
        <taxon>Actinomycetota</taxon>
        <taxon>Actinomycetes</taxon>
        <taxon>Geodermatophilales</taxon>
        <taxon>Geodermatophilaceae</taxon>
        <taxon>Geodermatophilus</taxon>
    </lineage>
</organism>
<evidence type="ECO:0000313" key="4">
    <source>
        <dbReference type="EMBL" id="SFT87002.1"/>
    </source>
</evidence>
<dbReference type="InterPro" id="IPR000620">
    <property type="entry name" value="EamA_dom"/>
</dbReference>
<evidence type="ECO:0000256" key="1">
    <source>
        <dbReference type="ARBA" id="ARBA00007362"/>
    </source>
</evidence>
<sequence length="263" mass="26049">MLWGTADFAGGRLSRRLPLLVVVVCSQGAGLVSLLLVILARGHITSGAIGWGVVAGVLSLGSVTCLYRALAVGTMSVVAPLVATSAAVPVLAGVFGGERPGAAAATGIALASAGIVLVSRQVALEPPLDHRLSVVLAVAAALFAGAQLVALQRAGAIDALTGVAASRATSVAVLVCVLILSRASAPARALPGAALVGLLDTGANLAYTLASARSLLSLTAVLASLYPVVTVALARLLLHERLRPAQRVGASLAMTGVLLIVSG</sequence>
<feature type="transmembrane region" description="Helical" evidence="2">
    <location>
        <begin position="216"/>
        <end position="238"/>
    </location>
</feature>
<keyword evidence="2" id="KW-0472">Membrane</keyword>
<evidence type="ECO:0000256" key="2">
    <source>
        <dbReference type="SAM" id="Phobius"/>
    </source>
</evidence>
<dbReference type="Pfam" id="PF00892">
    <property type="entry name" value="EamA"/>
    <property type="match status" value="2"/>
</dbReference>
<dbReference type="Proteomes" id="UP000199546">
    <property type="component" value="Unassembled WGS sequence"/>
</dbReference>
<proteinExistence type="inferred from homology"/>
<reference evidence="5" key="1">
    <citation type="submission" date="2016-10" db="EMBL/GenBank/DDBJ databases">
        <authorList>
            <person name="Varghese N."/>
            <person name="Submissions S."/>
        </authorList>
    </citation>
    <scope>NUCLEOTIDE SEQUENCE [LARGE SCALE GENOMIC DNA]</scope>
    <source>
        <strain evidence="5">DSM 46136</strain>
    </source>
</reference>
<comment type="similarity">
    <text evidence="1">Belongs to the EamA transporter family.</text>
</comment>
<feature type="transmembrane region" description="Helical" evidence="2">
    <location>
        <begin position="77"/>
        <end position="96"/>
    </location>
</feature>
<keyword evidence="2" id="KW-1133">Transmembrane helix</keyword>
<protein>
    <submittedName>
        <fullName evidence="4">EamA-like transporter family protein</fullName>
    </submittedName>
</protein>
<feature type="transmembrane region" description="Helical" evidence="2">
    <location>
        <begin position="19"/>
        <end position="42"/>
    </location>
</feature>
<dbReference type="PANTHER" id="PTHR22911">
    <property type="entry name" value="ACYL-MALONYL CONDENSING ENZYME-RELATED"/>
    <property type="match status" value="1"/>
</dbReference>
<feature type="transmembrane region" description="Helical" evidence="2">
    <location>
        <begin position="156"/>
        <end position="180"/>
    </location>
</feature>
<evidence type="ECO:0000259" key="3">
    <source>
        <dbReference type="Pfam" id="PF00892"/>
    </source>
</evidence>
<feature type="domain" description="EamA" evidence="3">
    <location>
        <begin position="133"/>
        <end position="261"/>
    </location>
</feature>
<keyword evidence="5" id="KW-1185">Reference proteome</keyword>
<dbReference type="SUPFAM" id="SSF103481">
    <property type="entry name" value="Multidrug resistance efflux transporter EmrE"/>
    <property type="match status" value="2"/>
</dbReference>
<feature type="transmembrane region" description="Helical" evidence="2">
    <location>
        <begin position="132"/>
        <end position="150"/>
    </location>
</feature>
<dbReference type="GO" id="GO:0016020">
    <property type="term" value="C:membrane"/>
    <property type="evidence" value="ECO:0007669"/>
    <property type="project" value="InterPro"/>
</dbReference>
<evidence type="ECO:0000313" key="5">
    <source>
        <dbReference type="Proteomes" id="UP000199546"/>
    </source>
</evidence>